<gene>
    <name evidence="1" type="ORF">AVEN_49808_1</name>
</gene>
<sequence length="91" mass="10186">MHSKLLKNYDARTVQTTTGHGNGPRLSDLASLMFTARTWETTDALTSLRATSNLPVPMTGSKAHRRQDLWVRGFRIIFSSCLCPNLESYSV</sequence>
<accession>A0A4Y2JLK8</accession>
<dbReference type="Proteomes" id="UP000499080">
    <property type="component" value="Unassembled WGS sequence"/>
</dbReference>
<proteinExistence type="predicted"/>
<evidence type="ECO:0000313" key="1">
    <source>
        <dbReference type="EMBL" id="GBM90844.1"/>
    </source>
</evidence>
<organism evidence="1 2">
    <name type="scientific">Araneus ventricosus</name>
    <name type="common">Orbweaver spider</name>
    <name type="synonym">Epeira ventricosa</name>
    <dbReference type="NCBI Taxonomy" id="182803"/>
    <lineage>
        <taxon>Eukaryota</taxon>
        <taxon>Metazoa</taxon>
        <taxon>Ecdysozoa</taxon>
        <taxon>Arthropoda</taxon>
        <taxon>Chelicerata</taxon>
        <taxon>Arachnida</taxon>
        <taxon>Araneae</taxon>
        <taxon>Araneomorphae</taxon>
        <taxon>Entelegynae</taxon>
        <taxon>Araneoidea</taxon>
        <taxon>Araneidae</taxon>
        <taxon>Araneus</taxon>
    </lineage>
</organism>
<protein>
    <submittedName>
        <fullName evidence="1">Uncharacterized protein</fullName>
    </submittedName>
</protein>
<name>A0A4Y2JLK8_ARAVE</name>
<dbReference type="EMBL" id="BGPR01003657">
    <property type="protein sequence ID" value="GBM90844.1"/>
    <property type="molecule type" value="Genomic_DNA"/>
</dbReference>
<comment type="caution">
    <text evidence="1">The sequence shown here is derived from an EMBL/GenBank/DDBJ whole genome shotgun (WGS) entry which is preliminary data.</text>
</comment>
<dbReference type="AlphaFoldDB" id="A0A4Y2JLK8"/>
<evidence type="ECO:0000313" key="2">
    <source>
        <dbReference type="Proteomes" id="UP000499080"/>
    </source>
</evidence>
<reference evidence="1 2" key="1">
    <citation type="journal article" date="2019" name="Sci. Rep.">
        <title>Orb-weaving spider Araneus ventricosus genome elucidates the spidroin gene catalogue.</title>
        <authorList>
            <person name="Kono N."/>
            <person name="Nakamura H."/>
            <person name="Ohtoshi R."/>
            <person name="Moran D.A.P."/>
            <person name="Shinohara A."/>
            <person name="Yoshida Y."/>
            <person name="Fujiwara M."/>
            <person name="Mori M."/>
            <person name="Tomita M."/>
            <person name="Arakawa K."/>
        </authorList>
    </citation>
    <scope>NUCLEOTIDE SEQUENCE [LARGE SCALE GENOMIC DNA]</scope>
</reference>
<keyword evidence="2" id="KW-1185">Reference proteome</keyword>